<gene>
    <name evidence="18" type="ORF">SAMN02949497_3332</name>
</gene>
<comment type="catalytic activity">
    <reaction evidence="1">
        <text>ATP + protein L-histidine = ADP + protein N-phospho-L-histidine.</text>
        <dbReference type="EC" id="2.7.13.3"/>
    </reaction>
</comment>
<dbReference type="InterPro" id="IPR004358">
    <property type="entry name" value="Sig_transdc_His_kin-like_C"/>
</dbReference>
<evidence type="ECO:0000256" key="3">
    <source>
        <dbReference type="ARBA" id="ARBA00012438"/>
    </source>
</evidence>
<dbReference type="SMART" id="SM00304">
    <property type="entry name" value="HAMP"/>
    <property type="match status" value="1"/>
</dbReference>
<dbReference type="PROSITE" id="PS50885">
    <property type="entry name" value="HAMP"/>
    <property type="match status" value="1"/>
</dbReference>
<evidence type="ECO:0000256" key="9">
    <source>
        <dbReference type="ARBA" id="ARBA00022741"/>
    </source>
</evidence>
<evidence type="ECO:0000313" key="18">
    <source>
        <dbReference type="EMBL" id="SMF95954.1"/>
    </source>
</evidence>
<dbReference type="SMART" id="SM00388">
    <property type="entry name" value="HisKA"/>
    <property type="match status" value="1"/>
</dbReference>
<evidence type="ECO:0000259" key="17">
    <source>
        <dbReference type="PROSITE" id="PS50885"/>
    </source>
</evidence>
<evidence type="ECO:0000256" key="11">
    <source>
        <dbReference type="ARBA" id="ARBA00022840"/>
    </source>
</evidence>
<reference evidence="18 19" key="1">
    <citation type="submission" date="2016-12" db="EMBL/GenBank/DDBJ databases">
        <authorList>
            <person name="Song W.-J."/>
            <person name="Kurnit D.M."/>
        </authorList>
    </citation>
    <scope>NUCLEOTIDE SEQUENCE [LARGE SCALE GENOMIC DNA]</scope>
    <source>
        <strain evidence="18 19">175</strain>
    </source>
</reference>
<evidence type="ECO:0000313" key="19">
    <source>
        <dbReference type="Proteomes" id="UP000192923"/>
    </source>
</evidence>
<protein>
    <recommendedName>
        <fullName evidence="3">histidine kinase</fullName>
        <ecNumber evidence="3">2.7.13.3</ecNumber>
    </recommendedName>
</protein>
<name>A0A1Y6D6G2_9GAMM</name>
<evidence type="ECO:0000256" key="4">
    <source>
        <dbReference type="ARBA" id="ARBA00022475"/>
    </source>
</evidence>
<dbReference type="SUPFAM" id="SSF47384">
    <property type="entry name" value="Homodimeric domain of signal transducing histidine kinase"/>
    <property type="match status" value="1"/>
</dbReference>
<evidence type="ECO:0000256" key="1">
    <source>
        <dbReference type="ARBA" id="ARBA00000085"/>
    </source>
</evidence>
<dbReference type="STRING" id="1760988.SAMN02949497_3332"/>
<dbReference type="Pfam" id="PF02518">
    <property type="entry name" value="HATPase_c"/>
    <property type="match status" value="1"/>
</dbReference>
<keyword evidence="19" id="KW-1185">Reference proteome</keyword>
<evidence type="ECO:0000256" key="14">
    <source>
        <dbReference type="ARBA" id="ARBA00023136"/>
    </source>
</evidence>
<feature type="domain" description="HAMP" evidence="17">
    <location>
        <begin position="188"/>
        <end position="240"/>
    </location>
</feature>
<keyword evidence="6" id="KW-0597">Phosphoprotein</keyword>
<evidence type="ECO:0000259" key="16">
    <source>
        <dbReference type="PROSITE" id="PS50109"/>
    </source>
</evidence>
<dbReference type="InterPro" id="IPR003660">
    <property type="entry name" value="HAMP_dom"/>
</dbReference>
<keyword evidence="7" id="KW-0808">Transferase</keyword>
<evidence type="ECO:0000256" key="15">
    <source>
        <dbReference type="SAM" id="Phobius"/>
    </source>
</evidence>
<dbReference type="EMBL" id="FXAM01000001">
    <property type="protein sequence ID" value="SMF95954.1"/>
    <property type="molecule type" value="Genomic_DNA"/>
</dbReference>
<dbReference type="Pfam" id="PF00512">
    <property type="entry name" value="HisKA"/>
    <property type="match status" value="1"/>
</dbReference>
<keyword evidence="11" id="KW-0067">ATP-binding</keyword>
<dbReference type="PANTHER" id="PTHR44936:SF5">
    <property type="entry name" value="SENSOR HISTIDINE KINASE ENVZ"/>
    <property type="match status" value="1"/>
</dbReference>
<keyword evidence="5" id="KW-0997">Cell inner membrane</keyword>
<dbReference type="InterPro" id="IPR005467">
    <property type="entry name" value="His_kinase_dom"/>
</dbReference>
<proteinExistence type="predicted"/>
<dbReference type="GO" id="GO:0000155">
    <property type="term" value="F:phosphorelay sensor kinase activity"/>
    <property type="evidence" value="ECO:0007669"/>
    <property type="project" value="InterPro"/>
</dbReference>
<dbReference type="InterPro" id="IPR036890">
    <property type="entry name" value="HATPase_C_sf"/>
</dbReference>
<dbReference type="SUPFAM" id="SSF55874">
    <property type="entry name" value="ATPase domain of HSP90 chaperone/DNA topoisomerase II/histidine kinase"/>
    <property type="match status" value="1"/>
</dbReference>
<evidence type="ECO:0000256" key="12">
    <source>
        <dbReference type="ARBA" id="ARBA00022989"/>
    </source>
</evidence>
<dbReference type="CDD" id="cd00082">
    <property type="entry name" value="HisKA"/>
    <property type="match status" value="1"/>
</dbReference>
<keyword evidence="4" id="KW-1003">Cell membrane</keyword>
<sequence>MMPGFPPRSLAVRLFLLLLGGVLAAVSTTTALAIHERERIVQSFRDQATADRVADFLHLLVALPPGERFATVRALPSGLWRIDPGDRPHAEPQPFSPAFTLALEEAVGTGIQIEDAWRVIRQDCEDDGGPCLPKRVIGAWVRFPDGQRVHVEGIRDYSPPYLPQGAQFAINLSLLAGFLAVMAWFAGRLVLEPLLSLSQAAEAFGRDPDHPPMDESGPSEVRQAAHTFNQMRERLRAHIQERTHILAAITHDLKTPLTRMRLRLEQCEDEPLRTRLVEDVEAMRTLVAEGLELARSLDTGQAPQAVDLAALLGSLCEDAQDAGDDTRYLGPETALVAGRPEALRRVFLNLIDNALKYGGVASVGLERAGADWLVRIKDAGSGIPERHLAEVMQPFFRLETSRSRETGGTGLGLSIAANLLAAQSGILTLHNRPEGGLEARVRLPALKGNGKP</sequence>
<dbReference type="InterPro" id="IPR003594">
    <property type="entry name" value="HATPase_dom"/>
</dbReference>
<evidence type="ECO:0000256" key="13">
    <source>
        <dbReference type="ARBA" id="ARBA00023012"/>
    </source>
</evidence>
<keyword evidence="13" id="KW-0902">Two-component regulatory system</keyword>
<dbReference type="GO" id="GO:0005886">
    <property type="term" value="C:plasma membrane"/>
    <property type="evidence" value="ECO:0007669"/>
    <property type="project" value="UniProtKB-SubCell"/>
</dbReference>
<dbReference type="PRINTS" id="PR00344">
    <property type="entry name" value="BCTRLSENSOR"/>
</dbReference>
<evidence type="ECO:0000256" key="7">
    <source>
        <dbReference type="ARBA" id="ARBA00022679"/>
    </source>
</evidence>
<dbReference type="InterPro" id="IPR003661">
    <property type="entry name" value="HisK_dim/P_dom"/>
</dbReference>
<dbReference type="RefSeq" id="WP_085214612.1">
    <property type="nucleotide sequence ID" value="NZ_FXAM01000001.1"/>
</dbReference>
<dbReference type="PROSITE" id="PS50109">
    <property type="entry name" value="HIS_KIN"/>
    <property type="match status" value="1"/>
</dbReference>
<dbReference type="InterPro" id="IPR036097">
    <property type="entry name" value="HisK_dim/P_sf"/>
</dbReference>
<comment type="subcellular location">
    <subcellularLocation>
        <location evidence="2">Cell inner membrane</location>
        <topology evidence="2">Multi-pass membrane protein</topology>
    </subcellularLocation>
</comment>
<evidence type="ECO:0000256" key="2">
    <source>
        <dbReference type="ARBA" id="ARBA00004429"/>
    </source>
</evidence>
<dbReference type="Pfam" id="PF00672">
    <property type="entry name" value="HAMP"/>
    <property type="match status" value="1"/>
</dbReference>
<dbReference type="AlphaFoldDB" id="A0A1Y6D6G2"/>
<dbReference type="Gene3D" id="1.10.287.130">
    <property type="match status" value="1"/>
</dbReference>
<evidence type="ECO:0000256" key="5">
    <source>
        <dbReference type="ARBA" id="ARBA00022519"/>
    </source>
</evidence>
<dbReference type="SMART" id="SM00387">
    <property type="entry name" value="HATPase_c"/>
    <property type="match status" value="1"/>
</dbReference>
<keyword evidence="9" id="KW-0547">Nucleotide-binding</keyword>
<feature type="transmembrane region" description="Helical" evidence="15">
    <location>
        <begin position="168"/>
        <end position="191"/>
    </location>
</feature>
<evidence type="ECO:0000256" key="10">
    <source>
        <dbReference type="ARBA" id="ARBA00022777"/>
    </source>
</evidence>
<dbReference type="GO" id="GO:0005524">
    <property type="term" value="F:ATP binding"/>
    <property type="evidence" value="ECO:0007669"/>
    <property type="project" value="UniProtKB-KW"/>
</dbReference>
<accession>A0A1Y6D6G2</accession>
<keyword evidence="10 18" id="KW-0418">Kinase</keyword>
<dbReference type="Proteomes" id="UP000192923">
    <property type="component" value="Unassembled WGS sequence"/>
</dbReference>
<dbReference type="PANTHER" id="PTHR44936">
    <property type="entry name" value="SENSOR PROTEIN CREC"/>
    <property type="match status" value="1"/>
</dbReference>
<keyword evidence="12 15" id="KW-1133">Transmembrane helix</keyword>
<keyword evidence="14 15" id="KW-0472">Membrane</keyword>
<evidence type="ECO:0000256" key="8">
    <source>
        <dbReference type="ARBA" id="ARBA00022692"/>
    </source>
</evidence>
<feature type="domain" description="Histidine kinase" evidence="16">
    <location>
        <begin position="248"/>
        <end position="447"/>
    </location>
</feature>
<dbReference type="CDD" id="cd06225">
    <property type="entry name" value="HAMP"/>
    <property type="match status" value="1"/>
</dbReference>
<evidence type="ECO:0000256" key="6">
    <source>
        <dbReference type="ARBA" id="ARBA00022553"/>
    </source>
</evidence>
<keyword evidence="8 15" id="KW-0812">Transmembrane</keyword>
<dbReference type="Gene3D" id="3.30.565.10">
    <property type="entry name" value="Histidine kinase-like ATPase, C-terminal domain"/>
    <property type="match status" value="1"/>
</dbReference>
<dbReference type="EC" id="2.7.13.3" evidence="3"/>
<dbReference type="OrthoDB" id="9804645at2"/>
<dbReference type="CDD" id="cd00075">
    <property type="entry name" value="HATPase"/>
    <property type="match status" value="1"/>
</dbReference>
<organism evidence="18 19">
    <name type="scientific">Methylomagnum ishizawai</name>
    <dbReference type="NCBI Taxonomy" id="1760988"/>
    <lineage>
        <taxon>Bacteria</taxon>
        <taxon>Pseudomonadati</taxon>
        <taxon>Pseudomonadota</taxon>
        <taxon>Gammaproteobacteria</taxon>
        <taxon>Methylococcales</taxon>
        <taxon>Methylococcaceae</taxon>
        <taxon>Methylomagnum</taxon>
    </lineage>
</organism>
<dbReference type="InterPro" id="IPR050980">
    <property type="entry name" value="2C_sensor_his_kinase"/>
</dbReference>